<proteinExistence type="predicted"/>
<dbReference type="EMBL" id="JPGG01000018">
    <property type="protein sequence ID" value="KGC09843.1"/>
    <property type="molecule type" value="Genomic_DNA"/>
</dbReference>
<feature type="compositionally biased region" description="Low complexity" evidence="1">
    <location>
        <begin position="78"/>
        <end position="90"/>
    </location>
</feature>
<name>A0AAW3EPW6_BURGA</name>
<reference evidence="2 3" key="1">
    <citation type="submission" date="2014-04" db="EMBL/GenBank/DDBJ databases">
        <authorList>
            <person name="Bishop-Lilly K.A."/>
            <person name="Broomall S.M."/>
            <person name="Chain P.S."/>
            <person name="Chertkov O."/>
            <person name="Coyne S.R."/>
            <person name="Daligault H.E."/>
            <person name="Davenport K.W."/>
            <person name="Erkkila T."/>
            <person name="Frey K.G."/>
            <person name="Gibbons H.S."/>
            <person name="Gu W."/>
            <person name="Jaissle J."/>
            <person name="Johnson S.L."/>
            <person name="Koroleva G.I."/>
            <person name="Ladner J.T."/>
            <person name="Lo C.-C."/>
            <person name="Minogue T.D."/>
            <person name="Munk C."/>
            <person name="Palacios G.F."/>
            <person name="Redden C.L."/>
            <person name="Rosenzweig C.N."/>
            <person name="Scholz M.B."/>
            <person name="Teshima H."/>
            <person name="Xu Y."/>
        </authorList>
    </citation>
    <scope>NUCLEOTIDE SEQUENCE [LARGE SCALE GENOMIC DNA]</scope>
    <source>
        <strain evidence="3">gladioli</strain>
    </source>
</reference>
<feature type="region of interest" description="Disordered" evidence="1">
    <location>
        <begin position="72"/>
        <end position="109"/>
    </location>
</feature>
<protein>
    <submittedName>
        <fullName evidence="2">Uncharacterized protein</fullName>
    </submittedName>
</protein>
<dbReference type="RefSeq" id="WP_036052690.1">
    <property type="nucleotide sequence ID" value="NZ_CADEQD010000006.1"/>
</dbReference>
<accession>A0AAW3EPW6</accession>
<evidence type="ECO:0000313" key="2">
    <source>
        <dbReference type="EMBL" id="KGC09843.1"/>
    </source>
</evidence>
<gene>
    <name evidence="2" type="ORF">DM48_6798</name>
</gene>
<organism evidence="2 3">
    <name type="scientific">Burkholderia gladioli</name>
    <name type="common">Pseudomonas marginata</name>
    <name type="synonym">Phytomonas marginata</name>
    <dbReference type="NCBI Taxonomy" id="28095"/>
    <lineage>
        <taxon>Bacteria</taxon>
        <taxon>Pseudomonadati</taxon>
        <taxon>Pseudomonadota</taxon>
        <taxon>Betaproteobacteria</taxon>
        <taxon>Burkholderiales</taxon>
        <taxon>Burkholderiaceae</taxon>
        <taxon>Burkholderia</taxon>
    </lineage>
</organism>
<evidence type="ECO:0000256" key="1">
    <source>
        <dbReference type="SAM" id="MobiDB-lite"/>
    </source>
</evidence>
<evidence type="ECO:0000313" key="3">
    <source>
        <dbReference type="Proteomes" id="UP000029590"/>
    </source>
</evidence>
<dbReference type="AlphaFoldDB" id="A0AAW3EPW6"/>
<sequence length="109" mass="12424">MSHRQMMTACHLMDRTESWIRECLADAERSPNFSRKPMYQNFANGAFVFWSRPIQALADPAEFEADQARLDTLFGDASSPPERTPSSPSPRSRRARQSQLYADHHAGPQ</sequence>
<dbReference type="Proteomes" id="UP000029590">
    <property type="component" value="Unassembled WGS sequence"/>
</dbReference>
<comment type="caution">
    <text evidence="2">The sequence shown here is derived from an EMBL/GenBank/DDBJ whole genome shotgun (WGS) entry which is preliminary data.</text>
</comment>